<feature type="region of interest" description="Disordered" evidence="1">
    <location>
        <begin position="739"/>
        <end position="763"/>
    </location>
</feature>
<feature type="transmembrane region" description="Helical" evidence="2">
    <location>
        <begin position="372"/>
        <end position="395"/>
    </location>
</feature>
<gene>
    <name evidence="4" type="ORF">BDA96_05G205300</name>
</gene>
<dbReference type="Proteomes" id="UP000807115">
    <property type="component" value="Chromosome 5"/>
</dbReference>
<dbReference type="Pfam" id="PF04578">
    <property type="entry name" value="DUF594"/>
    <property type="match status" value="1"/>
</dbReference>
<keyword evidence="2" id="KW-0812">Transmembrane</keyword>
<reference evidence="4" key="2">
    <citation type="submission" date="2020-10" db="EMBL/GenBank/DDBJ databases">
        <authorList>
            <person name="Cooper E.A."/>
            <person name="Brenton Z.W."/>
            <person name="Flinn B.S."/>
            <person name="Jenkins J."/>
            <person name="Shu S."/>
            <person name="Flowers D."/>
            <person name="Luo F."/>
            <person name="Wang Y."/>
            <person name="Xia P."/>
            <person name="Barry K."/>
            <person name="Daum C."/>
            <person name="Lipzen A."/>
            <person name="Yoshinaga Y."/>
            <person name="Schmutz J."/>
            <person name="Saski C."/>
            <person name="Vermerris W."/>
            <person name="Kresovich S."/>
        </authorList>
    </citation>
    <scope>NUCLEOTIDE SEQUENCE</scope>
</reference>
<evidence type="ECO:0000256" key="1">
    <source>
        <dbReference type="SAM" id="MobiDB-lite"/>
    </source>
</evidence>
<keyword evidence="2" id="KW-0472">Membrane</keyword>
<evidence type="ECO:0000256" key="2">
    <source>
        <dbReference type="SAM" id="Phobius"/>
    </source>
</evidence>
<comment type="caution">
    <text evidence="4">The sequence shown here is derived from an EMBL/GenBank/DDBJ whole genome shotgun (WGS) entry which is preliminary data.</text>
</comment>
<feature type="transmembrane region" description="Helical" evidence="2">
    <location>
        <begin position="168"/>
        <end position="184"/>
    </location>
</feature>
<dbReference type="PANTHER" id="PTHR31325">
    <property type="entry name" value="OS01G0798800 PROTEIN-RELATED"/>
    <property type="match status" value="1"/>
</dbReference>
<feature type="transmembrane region" description="Helical" evidence="2">
    <location>
        <begin position="39"/>
        <end position="58"/>
    </location>
</feature>
<protein>
    <recommendedName>
        <fullName evidence="3">DUF4220 domain-containing protein</fullName>
    </recommendedName>
</protein>
<dbReference type="AlphaFoldDB" id="A0A921UGC1"/>
<accession>A0A921UGC1</accession>
<name>A0A921UGC1_SORBI</name>
<feature type="transmembrane region" description="Helical" evidence="2">
    <location>
        <begin position="70"/>
        <end position="93"/>
    </location>
</feature>
<dbReference type="Pfam" id="PF13968">
    <property type="entry name" value="DUF4220"/>
    <property type="match status" value="1"/>
</dbReference>
<feature type="transmembrane region" description="Helical" evidence="2">
    <location>
        <begin position="407"/>
        <end position="426"/>
    </location>
</feature>
<evidence type="ECO:0000313" key="5">
    <source>
        <dbReference type="Proteomes" id="UP000807115"/>
    </source>
</evidence>
<evidence type="ECO:0000313" key="4">
    <source>
        <dbReference type="EMBL" id="KAG0530653.1"/>
    </source>
</evidence>
<organism evidence="4 5">
    <name type="scientific">Sorghum bicolor</name>
    <name type="common">Sorghum</name>
    <name type="synonym">Sorghum vulgare</name>
    <dbReference type="NCBI Taxonomy" id="4558"/>
    <lineage>
        <taxon>Eukaryota</taxon>
        <taxon>Viridiplantae</taxon>
        <taxon>Streptophyta</taxon>
        <taxon>Embryophyta</taxon>
        <taxon>Tracheophyta</taxon>
        <taxon>Spermatophyta</taxon>
        <taxon>Magnoliopsida</taxon>
        <taxon>Liliopsida</taxon>
        <taxon>Poales</taxon>
        <taxon>Poaceae</taxon>
        <taxon>PACMAD clade</taxon>
        <taxon>Panicoideae</taxon>
        <taxon>Andropogonodae</taxon>
        <taxon>Andropogoneae</taxon>
        <taxon>Sorghinae</taxon>
        <taxon>Sorghum</taxon>
    </lineage>
</organism>
<dbReference type="InterPro" id="IPR007658">
    <property type="entry name" value="DUF594"/>
</dbReference>
<sequence>MGRYRGRGARETYGENSTTVPHAYASMAFISAVHWWQEWQMRVLVLGSLFVYLSLYFADTVRKSPSLGKLRFLVWLAYVGGDALAIYSLATLFNRQRQRTACGSRGSSDLEVIWAPVLLIHLGGQPTMTAYSLEDNELWKRHAMTLVSQVSVALYVFCNWWSGERQLLNAAVLLFVVGIVKFSYKPWALKRASFTSMLASSAVSLARDKRRESLIGMLWRLFTTYFVDLNPYFLDSIPPVIRVGRKRKTTRHTAQAPGEIKVEQMEGEILEDGQEAQEIDVQGEVTTLGGFVALARRCYKETRNRTSFTEGLVFAPVSLLYKMFVDLSDPYTNRLKELKFFLGFRASDSYKMIQQCLFNTFVIVYTRRRVTLTLLGAFLQASLPFLTLTSVVIFLKSHKGGYDVNDVWVTYILFGVTALHEFLPFVPHFHATWHEVVFQVSLLSFCCRQEKPTKLMRLAAIGMQKENVNKHWYVKQKPEARRITELVRQHVKDGWQSYIKGPISYRRFNNLRGQWALERHKKEQQLTRGSSNGGVDWSVLESSLRMPFDESVLIWHVATDLCYYKTLDQDQEAPQNTGDYLGETTQDTVYLARVISEYMAYLLFIRSEMLLPGARAGLFNLVSDDITAMLSNDKAARRQRRRGLEATARRVVRLMWSPDPDEIFEVSDLVLQMKNITDQLENLGNERWKVVLGVWVEMLCFSAARCSGYLHARSLGDGGEFLSYIWLLWSAMGMETLADKISKPEPPGEDEVKQEEQEEQGNN</sequence>
<keyword evidence="2" id="KW-1133">Transmembrane helix</keyword>
<proteinExistence type="predicted"/>
<evidence type="ECO:0000259" key="3">
    <source>
        <dbReference type="Pfam" id="PF13968"/>
    </source>
</evidence>
<feature type="domain" description="DUF4220" evidence="3">
    <location>
        <begin position="75"/>
        <end position="467"/>
    </location>
</feature>
<reference evidence="4" key="1">
    <citation type="journal article" date="2019" name="BMC Genomics">
        <title>A new reference genome for Sorghum bicolor reveals high levels of sequence similarity between sweet and grain genotypes: implications for the genetics of sugar metabolism.</title>
        <authorList>
            <person name="Cooper E.A."/>
            <person name="Brenton Z.W."/>
            <person name="Flinn B.S."/>
            <person name="Jenkins J."/>
            <person name="Shu S."/>
            <person name="Flowers D."/>
            <person name="Luo F."/>
            <person name="Wang Y."/>
            <person name="Xia P."/>
            <person name="Barry K."/>
            <person name="Daum C."/>
            <person name="Lipzen A."/>
            <person name="Yoshinaga Y."/>
            <person name="Schmutz J."/>
            <person name="Saski C."/>
            <person name="Vermerris W."/>
            <person name="Kresovich S."/>
        </authorList>
    </citation>
    <scope>NUCLEOTIDE SEQUENCE</scope>
</reference>
<dbReference type="EMBL" id="CM027684">
    <property type="protein sequence ID" value="KAG0530653.1"/>
    <property type="molecule type" value="Genomic_DNA"/>
</dbReference>
<dbReference type="InterPro" id="IPR025315">
    <property type="entry name" value="DUF4220"/>
</dbReference>